<dbReference type="Proteomes" id="UP000182235">
    <property type="component" value="Unassembled WGS sequence"/>
</dbReference>
<dbReference type="EMBL" id="LGRN01000078">
    <property type="protein sequence ID" value="OJD17157.1"/>
    <property type="molecule type" value="Genomic_DNA"/>
</dbReference>
<protein>
    <submittedName>
        <fullName evidence="2">Uncharacterized protein</fullName>
    </submittedName>
</protein>
<gene>
    <name evidence="2" type="ORF">AJ78_02751</name>
</gene>
<name>A0A1J9QPH2_9EURO</name>
<accession>A0A1J9QPH2</accession>
<organism evidence="2 3">
    <name type="scientific">Emergomyces pasteurianus Ep9510</name>
    <dbReference type="NCBI Taxonomy" id="1447872"/>
    <lineage>
        <taxon>Eukaryota</taxon>
        <taxon>Fungi</taxon>
        <taxon>Dikarya</taxon>
        <taxon>Ascomycota</taxon>
        <taxon>Pezizomycotina</taxon>
        <taxon>Eurotiomycetes</taxon>
        <taxon>Eurotiomycetidae</taxon>
        <taxon>Onygenales</taxon>
        <taxon>Ajellomycetaceae</taxon>
        <taxon>Emergomyces</taxon>
    </lineage>
</organism>
<sequence length="104" mass="11651">MFNEDDWAKKMVERCLGFTDPQNGQCRSVLTCTKLMSTNVQDPENHINPGIGRRQTKGPGKEWNPRHEDVRVGRLVNRNIGESDLKQTGAGSGGCIHARVYNVK</sequence>
<evidence type="ECO:0000313" key="2">
    <source>
        <dbReference type="EMBL" id="OJD17157.1"/>
    </source>
</evidence>
<dbReference type="AlphaFoldDB" id="A0A1J9QPH2"/>
<comment type="caution">
    <text evidence="2">The sequence shown here is derived from an EMBL/GenBank/DDBJ whole genome shotgun (WGS) entry which is preliminary data.</text>
</comment>
<reference evidence="2 3" key="1">
    <citation type="submission" date="2015-07" db="EMBL/GenBank/DDBJ databases">
        <title>Emmonsia species relationships and genome sequence.</title>
        <authorList>
            <consortium name="The Broad Institute Genomics Platform"/>
            <person name="Cuomo C.A."/>
            <person name="Munoz J.F."/>
            <person name="Imamovic A."/>
            <person name="Priest M.E."/>
            <person name="Young S."/>
            <person name="Clay O.K."/>
            <person name="McEwen J.G."/>
        </authorList>
    </citation>
    <scope>NUCLEOTIDE SEQUENCE [LARGE SCALE GENOMIC DNA]</scope>
    <source>
        <strain evidence="2 3">UAMH 9510</strain>
    </source>
</reference>
<dbReference type="VEuPathDB" id="FungiDB:AJ78_02751"/>
<evidence type="ECO:0000256" key="1">
    <source>
        <dbReference type="SAM" id="MobiDB-lite"/>
    </source>
</evidence>
<proteinExistence type="predicted"/>
<evidence type="ECO:0000313" key="3">
    <source>
        <dbReference type="Proteomes" id="UP000182235"/>
    </source>
</evidence>
<keyword evidence="3" id="KW-1185">Reference proteome</keyword>
<feature type="region of interest" description="Disordered" evidence="1">
    <location>
        <begin position="40"/>
        <end position="66"/>
    </location>
</feature>